<sequence>MALWVCTALYTGSMLLSSWATQAWQLVVLQGIVCGATGSIMYTPVLMWLNDWWVAKKGLAGGIIFAGAGIGGLIFPFIISSLLSWRGFPWMVRIWAVLAGTTLALSVYLIKPRVPPRKLRSHERGPWLATDGAFLRDPIMLLTLGTSFVSSLSTFPVSLYLATYASNLTPSAFEAEIVVGIYNVASSFGCAFTGWLADIDYPLATTFCGVAGAVAAFASWGLADSLAKVYGFAVLSGFTSQIIASWSGCARDVSGGNPYVGSLVFGVLAGSRGLASIAMPFISEELYRPSDEKESWGRFGFYRMMLFVGVTAAISALGGVALKVVRSRMVKSGRLRA</sequence>
<comment type="similarity">
    <text evidence="2">Belongs to the major facilitator superfamily. Monocarboxylate porter (TC 2.A.1.13) family.</text>
</comment>
<dbReference type="PANTHER" id="PTHR11360">
    <property type="entry name" value="MONOCARBOXYLATE TRANSPORTER"/>
    <property type="match status" value="1"/>
</dbReference>
<feature type="transmembrane region" description="Helical" evidence="3">
    <location>
        <begin position="61"/>
        <end position="84"/>
    </location>
</feature>
<evidence type="ECO:0000256" key="1">
    <source>
        <dbReference type="ARBA" id="ARBA00004141"/>
    </source>
</evidence>
<dbReference type="RefSeq" id="XP_018271168.1">
    <property type="nucleotide sequence ID" value="XM_018412745.1"/>
</dbReference>
<keyword evidence="6" id="KW-1185">Reference proteome</keyword>
<dbReference type="PANTHER" id="PTHR11360:SF287">
    <property type="entry name" value="MFS MONOCARBOXYLATE TRANSPORTER"/>
    <property type="match status" value="1"/>
</dbReference>
<accession>A0A194S3M0</accession>
<organism evidence="5 6">
    <name type="scientific">Rhodotorula graminis (strain WP1)</name>
    <dbReference type="NCBI Taxonomy" id="578459"/>
    <lineage>
        <taxon>Eukaryota</taxon>
        <taxon>Fungi</taxon>
        <taxon>Dikarya</taxon>
        <taxon>Basidiomycota</taxon>
        <taxon>Pucciniomycotina</taxon>
        <taxon>Microbotryomycetes</taxon>
        <taxon>Sporidiobolales</taxon>
        <taxon>Sporidiobolaceae</taxon>
        <taxon>Rhodotorula</taxon>
    </lineage>
</organism>
<dbReference type="GeneID" id="28973194"/>
<feature type="transmembrane region" description="Helical" evidence="3">
    <location>
        <begin position="139"/>
        <end position="165"/>
    </location>
</feature>
<evidence type="ECO:0000256" key="3">
    <source>
        <dbReference type="SAM" id="Phobius"/>
    </source>
</evidence>
<evidence type="ECO:0000256" key="2">
    <source>
        <dbReference type="ARBA" id="ARBA00006727"/>
    </source>
</evidence>
<dbReference type="GO" id="GO:0022857">
    <property type="term" value="F:transmembrane transporter activity"/>
    <property type="evidence" value="ECO:0007669"/>
    <property type="project" value="InterPro"/>
</dbReference>
<feature type="transmembrane region" description="Helical" evidence="3">
    <location>
        <begin position="27"/>
        <end position="49"/>
    </location>
</feature>
<dbReference type="Pfam" id="PF07690">
    <property type="entry name" value="MFS_1"/>
    <property type="match status" value="1"/>
</dbReference>
<evidence type="ECO:0000313" key="6">
    <source>
        <dbReference type="Proteomes" id="UP000053890"/>
    </source>
</evidence>
<feature type="signal peptide" evidence="4">
    <location>
        <begin position="1"/>
        <end position="20"/>
    </location>
</feature>
<dbReference type="EMBL" id="KQ474078">
    <property type="protein sequence ID" value="KPV75119.1"/>
    <property type="molecule type" value="Genomic_DNA"/>
</dbReference>
<feature type="transmembrane region" description="Helical" evidence="3">
    <location>
        <begin position="177"/>
        <end position="196"/>
    </location>
</feature>
<name>A0A194S3M0_RHOGW</name>
<keyword evidence="4" id="KW-0732">Signal</keyword>
<protein>
    <recommendedName>
        <fullName evidence="7">Major facilitator superfamily (MFS) profile domain-containing protein</fullName>
    </recommendedName>
</protein>
<dbReference type="Proteomes" id="UP000053890">
    <property type="component" value="Unassembled WGS sequence"/>
</dbReference>
<keyword evidence="3" id="KW-1133">Transmembrane helix</keyword>
<feature type="transmembrane region" description="Helical" evidence="3">
    <location>
        <begin position="90"/>
        <end position="110"/>
    </location>
</feature>
<feature type="transmembrane region" description="Helical" evidence="3">
    <location>
        <begin position="302"/>
        <end position="325"/>
    </location>
</feature>
<dbReference type="Gene3D" id="1.20.1250.20">
    <property type="entry name" value="MFS general substrate transporter like domains"/>
    <property type="match status" value="2"/>
</dbReference>
<dbReference type="OrthoDB" id="2213137at2759"/>
<dbReference type="InterPro" id="IPR036259">
    <property type="entry name" value="MFS_trans_sf"/>
</dbReference>
<dbReference type="InterPro" id="IPR011701">
    <property type="entry name" value="MFS"/>
</dbReference>
<proteinExistence type="inferred from homology"/>
<dbReference type="AlphaFoldDB" id="A0A194S3M0"/>
<dbReference type="GO" id="GO:0016020">
    <property type="term" value="C:membrane"/>
    <property type="evidence" value="ECO:0007669"/>
    <property type="project" value="UniProtKB-SubCell"/>
</dbReference>
<feature type="transmembrane region" description="Helical" evidence="3">
    <location>
        <begin position="203"/>
        <end position="223"/>
    </location>
</feature>
<dbReference type="InterPro" id="IPR050327">
    <property type="entry name" value="Proton-linked_MCT"/>
</dbReference>
<dbReference type="OMA" id="SYCPCIA"/>
<feature type="chain" id="PRO_5008265444" description="Major facilitator superfamily (MFS) profile domain-containing protein" evidence="4">
    <location>
        <begin position="21"/>
        <end position="337"/>
    </location>
</feature>
<keyword evidence="3" id="KW-0472">Membrane</keyword>
<evidence type="ECO:0000256" key="4">
    <source>
        <dbReference type="SAM" id="SignalP"/>
    </source>
</evidence>
<evidence type="ECO:0000313" key="5">
    <source>
        <dbReference type="EMBL" id="KPV75119.1"/>
    </source>
</evidence>
<feature type="transmembrane region" description="Helical" evidence="3">
    <location>
        <begin position="259"/>
        <end position="282"/>
    </location>
</feature>
<evidence type="ECO:0008006" key="7">
    <source>
        <dbReference type="Google" id="ProtNLM"/>
    </source>
</evidence>
<keyword evidence="3" id="KW-0812">Transmembrane</keyword>
<reference evidence="5 6" key="1">
    <citation type="journal article" date="2015" name="Front. Microbiol.">
        <title>Genome sequence of the plant growth promoting endophytic yeast Rhodotorula graminis WP1.</title>
        <authorList>
            <person name="Firrincieli A."/>
            <person name="Otillar R."/>
            <person name="Salamov A."/>
            <person name="Schmutz J."/>
            <person name="Khan Z."/>
            <person name="Redman R.S."/>
            <person name="Fleck N.D."/>
            <person name="Lindquist E."/>
            <person name="Grigoriev I.V."/>
            <person name="Doty S.L."/>
        </authorList>
    </citation>
    <scope>NUCLEOTIDE SEQUENCE [LARGE SCALE GENOMIC DNA]</scope>
    <source>
        <strain evidence="5 6">WP1</strain>
    </source>
</reference>
<comment type="subcellular location">
    <subcellularLocation>
        <location evidence="1">Membrane</location>
        <topology evidence="1">Multi-pass membrane protein</topology>
    </subcellularLocation>
</comment>
<dbReference type="SUPFAM" id="SSF103473">
    <property type="entry name" value="MFS general substrate transporter"/>
    <property type="match status" value="1"/>
</dbReference>
<gene>
    <name evidence="5" type="ORF">RHOBADRAFT_26423</name>
</gene>